<dbReference type="Pfam" id="PF19631">
    <property type="entry name" value="Trypco2"/>
    <property type="match status" value="1"/>
</dbReference>
<comment type="caution">
    <text evidence="2">The sequence shown here is derived from an EMBL/GenBank/DDBJ whole genome shotgun (WGS) entry which is preliminary data.</text>
</comment>
<dbReference type="InterPro" id="IPR045608">
    <property type="entry name" value="Trypco2"/>
</dbReference>
<feature type="domain" description="Trypsin-co-occurring" evidence="1">
    <location>
        <begin position="8"/>
        <end position="87"/>
    </location>
</feature>
<dbReference type="EMBL" id="BOMN01000065">
    <property type="protein sequence ID" value="GIE22046.1"/>
    <property type="molecule type" value="Genomic_DNA"/>
</dbReference>
<proteinExistence type="predicted"/>
<organism evidence="2 3">
    <name type="scientific">Winogradskya humida</name>
    <dbReference type="NCBI Taxonomy" id="113566"/>
    <lineage>
        <taxon>Bacteria</taxon>
        <taxon>Bacillati</taxon>
        <taxon>Actinomycetota</taxon>
        <taxon>Actinomycetes</taxon>
        <taxon>Micromonosporales</taxon>
        <taxon>Micromonosporaceae</taxon>
        <taxon>Winogradskya</taxon>
    </lineage>
</organism>
<reference evidence="2 3" key="1">
    <citation type="submission" date="2021-01" db="EMBL/GenBank/DDBJ databases">
        <title>Whole genome shotgun sequence of Actinoplanes humidus NBRC 14915.</title>
        <authorList>
            <person name="Komaki H."/>
            <person name="Tamura T."/>
        </authorList>
    </citation>
    <scope>NUCLEOTIDE SEQUENCE [LARGE SCALE GENOMIC DNA]</scope>
    <source>
        <strain evidence="2 3">NBRC 14915</strain>
    </source>
</reference>
<accession>A0ABQ3ZTY5</accession>
<keyword evidence="3" id="KW-1185">Reference proteome</keyword>
<evidence type="ECO:0000313" key="2">
    <source>
        <dbReference type="EMBL" id="GIE22046.1"/>
    </source>
</evidence>
<dbReference type="Proteomes" id="UP000603200">
    <property type="component" value="Unassembled WGS sequence"/>
</dbReference>
<name>A0ABQ3ZTY5_9ACTN</name>
<sequence>MDVIDDRVTVAELIATVKEVIVAANLSATQPGRDLRVASIEITLHTLATRTAGGVADFRIPVLGLQVKLGRTISRTDLHTLTITLRPPAPARTVELRGPALDEILVEAIERVRTAVATAAQGDDPFELGESTIDITFGITQEGSITLGFEGNLTDDVSHTLKLRLVPA</sequence>
<dbReference type="RefSeq" id="WP_203839150.1">
    <property type="nucleotide sequence ID" value="NZ_BAAATV010000002.1"/>
</dbReference>
<evidence type="ECO:0000259" key="1">
    <source>
        <dbReference type="Pfam" id="PF19631"/>
    </source>
</evidence>
<protein>
    <recommendedName>
        <fullName evidence="1">Trypsin-co-occurring domain-containing protein</fullName>
    </recommendedName>
</protein>
<gene>
    <name evidence="2" type="ORF">Ahu01nite_051480</name>
</gene>
<evidence type="ECO:0000313" key="3">
    <source>
        <dbReference type="Proteomes" id="UP000603200"/>
    </source>
</evidence>